<protein>
    <submittedName>
        <fullName evidence="1">Phage tail protein</fullName>
    </submittedName>
</protein>
<organism evidence="1">
    <name type="scientific">Planktothricoides raciborskii GIHE-MW2</name>
    <dbReference type="NCBI Taxonomy" id="2792601"/>
    <lineage>
        <taxon>Bacteria</taxon>
        <taxon>Bacillati</taxon>
        <taxon>Cyanobacteriota</taxon>
        <taxon>Cyanophyceae</taxon>
        <taxon>Oscillatoriophycideae</taxon>
        <taxon>Oscillatoriales</taxon>
        <taxon>Oscillatoriaceae</taxon>
        <taxon>Planktothricoides</taxon>
    </lineage>
</organism>
<dbReference type="NCBIfam" id="TIGR02242">
    <property type="entry name" value="tail_TIGR02242"/>
    <property type="match status" value="1"/>
</dbReference>
<dbReference type="InterPro" id="IPR011748">
    <property type="entry name" value="Unchr_phage_tail-like"/>
</dbReference>
<accession>A0AAU8JK64</accession>
<name>A0AAU8JK64_9CYAN</name>
<dbReference type="RefSeq" id="WP_054464710.1">
    <property type="nucleotide sequence ID" value="NZ_CP159837.1"/>
</dbReference>
<evidence type="ECO:0000313" key="1">
    <source>
        <dbReference type="EMBL" id="XCM38859.1"/>
    </source>
</evidence>
<dbReference type="InterPro" id="IPR006521">
    <property type="entry name" value="Tail_protein_I"/>
</dbReference>
<sequence>MTQARDLLPLRLELVPMQLPSGPIEPVGRAAQRSDRPFQNTLLPSAPNHANNYADSYVLLYPGESSELLVRLKNHNAQTVQINAQLEGNFPAHWCRFRMEGNQVPAKGQIEGVLYFQIPGNFFESNDTLVTHKNPLTLDFYGQIHIDYSLDNDLETSPLTITQSARFSLFVRPRSLYLNFLPELYREVDFIGRLLKIFEQGFEPAVNQLESLWAYLDPLTAPEMLLPFLSHWVGWKMDARLSLTRQRYLIRQAIKLFHWRGTRRGLRLYLHLYTDLPLDEHLPEEEKHISIQEIFTQGFVLGFSRLGDDAIVGGGRPYHFLVRLRPEPGQPIDEGLVREIIEQEKPAFCTYELFIDSAN</sequence>
<reference evidence="1" key="1">
    <citation type="submission" date="2024-07" db="EMBL/GenBank/DDBJ databases">
        <authorList>
            <person name="Kim Y.J."/>
            <person name="Jeong J.Y."/>
        </authorList>
    </citation>
    <scope>NUCLEOTIDE SEQUENCE</scope>
    <source>
        <strain evidence="1">GIHE-MW2</strain>
    </source>
</reference>
<gene>
    <name evidence="1" type="ORF">ABWT76_001735</name>
</gene>
<proteinExistence type="predicted"/>
<dbReference type="Pfam" id="PF09684">
    <property type="entry name" value="Tail_P2_I"/>
    <property type="match status" value="1"/>
</dbReference>
<dbReference type="EMBL" id="CP159837">
    <property type="protein sequence ID" value="XCM38859.1"/>
    <property type="molecule type" value="Genomic_DNA"/>
</dbReference>
<dbReference type="AlphaFoldDB" id="A0AAU8JK64"/>